<organism evidence="2 3">
    <name type="scientific">Hymenochirus boettgeri</name>
    <name type="common">Congo dwarf clawed frog</name>
    <dbReference type="NCBI Taxonomy" id="247094"/>
    <lineage>
        <taxon>Eukaryota</taxon>
        <taxon>Metazoa</taxon>
        <taxon>Chordata</taxon>
        <taxon>Craniata</taxon>
        <taxon>Vertebrata</taxon>
        <taxon>Euteleostomi</taxon>
        <taxon>Amphibia</taxon>
        <taxon>Batrachia</taxon>
        <taxon>Anura</taxon>
        <taxon>Pipoidea</taxon>
        <taxon>Pipidae</taxon>
        <taxon>Pipinae</taxon>
        <taxon>Hymenochirus</taxon>
    </lineage>
</organism>
<evidence type="ECO:0000256" key="1">
    <source>
        <dbReference type="SAM" id="Phobius"/>
    </source>
</evidence>
<protein>
    <submittedName>
        <fullName evidence="2">Uncharacterized protein</fullName>
    </submittedName>
</protein>
<dbReference type="Proteomes" id="UP000812440">
    <property type="component" value="Chromosome 3"/>
</dbReference>
<accession>A0A8T2J935</accession>
<sequence>MVGVSLGLSLLSCGIGFWFVSVCLLPRVSVRECWEAGELCPEVPDGVGEAFCLCTGGLEVSLCIGVGPRGEFPVLGLPVCRAYIAAVGACWSAWRSARGCRGGSAVFVSSRAGSGVFCRAAWCGTKMASAGAGPSWSGLK</sequence>
<dbReference type="EMBL" id="JAACNH010000006">
    <property type="protein sequence ID" value="KAG8440243.1"/>
    <property type="molecule type" value="Genomic_DNA"/>
</dbReference>
<keyword evidence="1" id="KW-0472">Membrane</keyword>
<evidence type="ECO:0000313" key="2">
    <source>
        <dbReference type="EMBL" id="KAG8440243.1"/>
    </source>
</evidence>
<dbReference type="AlphaFoldDB" id="A0A8T2J935"/>
<proteinExistence type="predicted"/>
<keyword evidence="1" id="KW-0812">Transmembrane</keyword>
<gene>
    <name evidence="2" type="ORF">GDO86_006132</name>
</gene>
<feature type="transmembrane region" description="Helical" evidence="1">
    <location>
        <begin position="6"/>
        <end position="25"/>
    </location>
</feature>
<reference evidence="2" key="1">
    <citation type="thesis" date="2020" institute="ProQuest LLC" country="789 East Eisenhower Parkway, Ann Arbor, MI, USA">
        <title>Comparative Genomics and Chromosome Evolution.</title>
        <authorList>
            <person name="Mudd A.B."/>
        </authorList>
    </citation>
    <scope>NUCLEOTIDE SEQUENCE</scope>
    <source>
        <strain evidence="2">Female2</strain>
        <tissue evidence="2">Blood</tissue>
    </source>
</reference>
<evidence type="ECO:0000313" key="3">
    <source>
        <dbReference type="Proteomes" id="UP000812440"/>
    </source>
</evidence>
<keyword evidence="1" id="KW-1133">Transmembrane helix</keyword>
<comment type="caution">
    <text evidence="2">The sequence shown here is derived from an EMBL/GenBank/DDBJ whole genome shotgun (WGS) entry which is preliminary data.</text>
</comment>
<name>A0A8T2J935_9PIPI</name>
<keyword evidence="3" id="KW-1185">Reference proteome</keyword>